<keyword evidence="4" id="KW-0808">Transferase</keyword>
<proteinExistence type="inferred from homology"/>
<dbReference type="EMBL" id="AP012337">
    <property type="protein sequence ID" value="BAM00575.1"/>
    <property type="molecule type" value="Genomic_DNA"/>
</dbReference>
<dbReference type="PATRIC" id="fig|926550.5.peg.2767"/>
<reference evidence="4 5" key="1">
    <citation type="submission" date="2012-02" db="EMBL/GenBank/DDBJ databases">
        <title>Complete genome sequence of Caldilinea aerophila DSM 14535 (= NBRC 102666).</title>
        <authorList>
            <person name="Oguchi A."/>
            <person name="Hosoyama A."/>
            <person name="Sekine M."/>
            <person name="Fukai R."/>
            <person name="Kato Y."/>
            <person name="Nakamura S."/>
            <person name="Hanada S."/>
            <person name="Yamazaki S."/>
            <person name="Fujita N."/>
        </authorList>
    </citation>
    <scope>NUCLEOTIDE SEQUENCE [LARGE SCALE GENOMIC DNA]</scope>
    <source>
        <strain evidence="5">DSM 14535 / JCM 11387 / NBRC 104270 / STL-6-O1</strain>
    </source>
</reference>
<dbReference type="InterPro" id="IPR051910">
    <property type="entry name" value="ComF/GntX_DNA_util-trans"/>
</dbReference>
<dbReference type="SUPFAM" id="SSF53271">
    <property type="entry name" value="PRTase-like"/>
    <property type="match status" value="1"/>
</dbReference>
<feature type="domain" description="Double zinc ribbon" evidence="3">
    <location>
        <begin position="24"/>
        <end position="75"/>
    </location>
</feature>
<feature type="domain" description="Phosphoribosyltransferase" evidence="2">
    <location>
        <begin position="160"/>
        <end position="240"/>
    </location>
</feature>
<dbReference type="Gene3D" id="3.40.50.2020">
    <property type="match status" value="1"/>
</dbReference>
<accession>I0I5N7</accession>
<name>I0I5N7_CALAS</name>
<comment type="similarity">
    <text evidence="1">Belongs to the ComF/GntX family.</text>
</comment>
<dbReference type="eggNOG" id="COG1040">
    <property type="taxonomic scope" value="Bacteria"/>
</dbReference>
<organism evidence="4 5">
    <name type="scientific">Caldilinea aerophila (strain DSM 14535 / JCM 11387 / NBRC 104270 / STL-6-O1)</name>
    <dbReference type="NCBI Taxonomy" id="926550"/>
    <lineage>
        <taxon>Bacteria</taxon>
        <taxon>Bacillati</taxon>
        <taxon>Chloroflexota</taxon>
        <taxon>Caldilineae</taxon>
        <taxon>Caldilineales</taxon>
        <taxon>Caldilineaceae</taxon>
        <taxon>Caldilinea</taxon>
    </lineage>
</organism>
<dbReference type="RefSeq" id="WP_014433805.1">
    <property type="nucleotide sequence ID" value="NC_017079.1"/>
</dbReference>
<evidence type="ECO:0000259" key="2">
    <source>
        <dbReference type="Pfam" id="PF00156"/>
    </source>
</evidence>
<dbReference type="STRING" id="926550.CLDAP_25350"/>
<dbReference type="PANTHER" id="PTHR47505">
    <property type="entry name" value="DNA UTILIZATION PROTEIN YHGH"/>
    <property type="match status" value="1"/>
</dbReference>
<evidence type="ECO:0000313" key="5">
    <source>
        <dbReference type="Proteomes" id="UP000007880"/>
    </source>
</evidence>
<dbReference type="OrthoDB" id="9779910at2"/>
<dbReference type="AlphaFoldDB" id="I0I5N7"/>
<protein>
    <submittedName>
        <fullName evidence="4">Putative phosphoribosyltransferase</fullName>
    </submittedName>
</protein>
<dbReference type="InterPro" id="IPR044005">
    <property type="entry name" value="DZR_2"/>
</dbReference>
<dbReference type="InterPro" id="IPR000836">
    <property type="entry name" value="PRTase_dom"/>
</dbReference>
<gene>
    <name evidence="4" type="ordered locus">CLDAP_25350</name>
</gene>
<dbReference type="Pfam" id="PF00156">
    <property type="entry name" value="Pribosyltran"/>
    <property type="match status" value="1"/>
</dbReference>
<dbReference type="KEGG" id="cap:CLDAP_25350"/>
<dbReference type="PANTHER" id="PTHR47505:SF1">
    <property type="entry name" value="DNA UTILIZATION PROTEIN YHGH"/>
    <property type="match status" value="1"/>
</dbReference>
<dbReference type="InterPro" id="IPR029057">
    <property type="entry name" value="PRTase-like"/>
</dbReference>
<dbReference type="GO" id="GO:0016757">
    <property type="term" value="F:glycosyltransferase activity"/>
    <property type="evidence" value="ECO:0007669"/>
    <property type="project" value="UniProtKB-KW"/>
</dbReference>
<keyword evidence="5" id="KW-1185">Reference proteome</keyword>
<evidence type="ECO:0000259" key="3">
    <source>
        <dbReference type="Pfam" id="PF18912"/>
    </source>
</evidence>
<dbReference type="HOGENOM" id="CLU_054549_0_0_0"/>
<sequence>MSTAQRRRLLAWRNIIRTWTAAGVDLLFPPTCVACGRAGYRICPGCAQLVLPTPQTICRRCGRAQAAQVDRCNHCTDDAAFPLQRARAAALHASPLREWIHLLKYEGRRDLAPLLARYLAAALDQPDWREIIPRLDAVAPVPLHGERLRERGYNQAELLAQALCERRRLPLRVDLVQRSKLTRSQVGLNRAERKENVKDAFTASTDCQGLHVLLIDDVYTTGATLCACAAALLKAGAVAVYALALAIPERADDLSDDGLSDDHISRHSIGARSADRVVASIGAS</sequence>
<dbReference type="Proteomes" id="UP000007880">
    <property type="component" value="Chromosome"/>
</dbReference>
<evidence type="ECO:0000313" key="4">
    <source>
        <dbReference type="EMBL" id="BAM00575.1"/>
    </source>
</evidence>
<keyword evidence="4" id="KW-0328">Glycosyltransferase</keyword>
<dbReference type="Pfam" id="PF18912">
    <property type="entry name" value="DZR_2"/>
    <property type="match status" value="1"/>
</dbReference>
<evidence type="ECO:0000256" key="1">
    <source>
        <dbReference type="ARBA" id="ARBA00008007"/>
    </source>
</evidence>